<protein>
    <submittedName>
        <fullName evidence="7">Plus-3-domain-containing protein</fullName>
    </submittedName>
</protein>
<dbReference type="OrthoDB" id="166375at2759"/>
<feature type="compositionally biased region" description="Basic and acidic residues" evidence="5">
    <location>
        <begin position="126"/>
        <end position="140"/>
    </location>
</feature>
<evidence type="ECO:0000313" key="8">
    <source>
        <dbReference type="Proteomes" id="UP000275078"/>
    </source>
</evidence>
<keyword evidence="8" id="KW-1185">Reference proteome</keyword>
<feature type="compositionally biased region" description="Acidic residues" evidence="5">
    <location>
        <begin position="28"/>
        <end position="37"/>
    </location>
</feature>
<feature type="domain" description="Plus3" evidence="6">
    <location>
        <begin position="164"/>
        <end position="297"/>
    </location>
</feature>
<evidence type="ECO:0000256" key="2">
    <source>
        <dbReference type="ARBA" id="ARBA00023015"/>
    </source>
</evidence>
<gene>
    <name evidence="7" type="ORF">BJ508DRAFT_591</name>
</gene>
<dbReference type="Pfam" id="PF03126">
    <property type="entry name" value="Plus-3"/>
    <property type="match status" value="1"/>
</dbReference>
<dbReference type="GO" id="GO:0003677">
    <property type="term" value="F:DNA binding"/>
    <property type="evidence" value="ECO:0007669"/>
    <property type="project" value="InterPro"/>
</dbReference>
<dbReference type="InterPro" id="IPR036128">
    <property type="entry name" value="Plus3-like_sf"/>
</dbReference>
<dbReference type="AlphaFoldDB" id="A0A3N4IUK3"/>
<sequence>MQAAQSGSEEEEDEETRPRDAQLAISSSDEEDDDEEGMFPLEGKYKDEADKARLMAMSQLEREEELASRAEVIAREQQDRSLKALLKHRKERKPASFDIAESTRRSTRTGVLPKSKDATKAGQLADIRKSREEKGSGKKAELTDRAVEAKKLVEVLELEVEEREITVEDLNKCKIGRSGFHKLVDYPGFEEAVQGSFVRVSLWDSVRKTNTYRIAQIKSFSTGKVYDVMNDNRKTDQYLQLVQGKAERQFPMNMMSDGKFTESEFRRYKAQMEFDKVPLPKLSFLEKKKHDLRRLDAYVLKPDEIDALITRRNRFKINVFELNLERASLVQKIKTLQAKGALYDNSDEIAKAEERIQEIDSIKERNRGNTHTKEMENQERLAELNEKNRKRNRIEIRQAELAERAVRRQAALDPNAPQNPFLRVKTKVRTMYNIEDDNAKAKEKAAEKAEGDAKEDDTKMPTAKEVLEKAKEEQKGPLLNISKAATSGDSLIASLDLGIDDDLGFDDDM</sequence>
<feature type="region of interest" description="Disordered" evidence="5">
    <location>
        <begin position="439"/>
        <end position="477"/>
    </location>
</feature>
<comment type="subcellular location">
    <subcellularLocation>
        <location evidence="1">Nucleus</location>
    </subcellularLocation>
</comment>
<feature type="compositionally biased region" description="Basic and acidic residues" evidence="5">
    <location>
        <begin position="439"/>
        <end position="459"/>
    </location>
</feature>
<organism evidence="7 8">
    <name type="scientific">Ascobolus immersus RN42</name>
    <dbReference type="NCBI Taxonomy" id="1160509"/>
    <lineage>
        <taxon>Eukaryota</taxon>
        <taxon>Fungi</taxon>
        <taxon>Dikarya</taxon>
        <taxon>Ascomycota</taxon>
        <taxon>Pezizomycotina</taxon>
        <taxon>Pezizomycetes</taxon>
        <taxon>Pezizales</taxon>
        <taxon>Ascobolaceae</taxon>
        <taxon>Ascobolus</taxon>
    </lineage>
</organism>
<dbReference type="PANTHER" id="PTHR13115">
    <property type="entry name" value="RNA POLYMERASE-ASSOCIATED PROTEIN RTF1 HOMOLOG"/>
    <property type="match status" value="1"/>
</dbReference>
<dbReference type="EMBL" id="ML119645">
    <property type="protein sequence ID" value="RPA87941.1"/>
    <property type="molecule type" value="Genomic_DNA"/>
</dbReference>
<keyword evidence="2" id="KW-0805">Transcription regulation</keyword>
<feature type="compositionally biased region" description="Basic and acidic residues" evidence="5">
    <location>
        <begin position="465"/>
        <end position="475"/>
    </location>
</feature>
<name>A0A3N4IUK3_ASCIM</name>
<dbReference type="STRING" id="1160509.A0A3N4IUK3"/>
<evidence type="ECO:0000259" key="6">
    <source>
        <dbReference type="PROSITE" id="PS51360"/>
    </source>
</evidence>
<dbReference type="GO" id="GO:1990269">
    <property type="term" value="F:RNA polymerase II C-terminal domain phosphoserine binding"/>
    <property type="evidence" value="ECO:0007669"/>
    <property type="project" value="TreeGrafter"/>
</dbReference>
<feature type="region of interest" description="Disordered" evidence="5">
    <location>
        <begin position="1"/>
        <end position="46"/>
    </location>
</feature>
<dbReference type="Proteomes" id="UP000275078">
    <property type="component" value="Unassembled WGS sequence"/>
</dbReference>
<evidence type="ECO:0000256" key="5">
    <source>
        <dbReference type="SAM" id="MobiDB-lite"/>
    </source>
</evidence>
<dbReference type="PANTHER" id="PTHR13115:SF8">
    <property type="entry name" value="RNA POLYMERASE-ASSOCIATED PROTEIN RTF1 HOMOLOG"/>
    <property type="match status" value="1"/>
</dbReference>
<feature type="region of interest" description="Disordered" evidence="5">
    <location>
        <begin position="83"/>
        <end position="140"/>
    </location>
</feature>
<evidence type="ECO:0000256" key="1">
    <source>
        <dbReference type="ARBA" id="ARBA00004123"/>
    </source>
</evidence>
<dbReference type="SMART" id="SM00719">
    <property type="entry name" value="Plus3"/>
    <property type="match status" value="1"/>
</dbReference>
<dbReference type="Gene3D" id="3.90.70.200">
    <property type="entry name" value="Plus-3 domain"/>
    <property type="match status" value="1"/>
</dbReference>
<keyword evidence="3" id="KW-0804">Transcription</keyword>
<dbReference type="SUPFAM" id="SSF159042">
    <property type="entry name" value="Plus3-like"/>
    <property type="match status" value="1"/>
</dbReference>
<evidence type="ECO:0000256" key="4">
    <source>
        <dbReference type="ARBA" id="ARBA00023242"/>
    </source>
</evidence>
<dbReference type="InterPro" id="IPR004343">
    <property type="entry name" value="Plus-3_dom"/>
</dbReference>
<dbReference type="PROSITE" id="PS51360">
    <property type="entry name" value="PLUS3"/>
    <property type="match status" value="1"/>
</dbReference>
<evidence type="ECO:0000313" key="7">
    <source>
        <dbReference type="EMBL" id="RPA87941.1"/>
    </source>
</evidence>
<dbReference type="GO" id="GO:0016593">
    <property type="term" value="C:Cdc73/Paf1 complex"/>
    <property type="evidence" value="ECO:0007669"/>
    <property type="project" value="TreeGrafter"/>
</dbReference>
<accession>A0A3N4IUK3</accession>
<reference evidence="7 8" key="1">
    <citation type="journal article" date="2018" name="Nat. Ecol. Evol.">
        <title>Pezizomycetes genomes reveal the molecular basis of ectomycorrhizal truffle lifestyle.</title>
        <authorList>
            <person name="Murat C."/>
            <person name="Payen T."/>
            <person name="Noel B."/>
            <person name="Kuo A."/>
            <person name="Morin E."/>
            <person name="Chen J."/>
            <person name="Kohler A."/>
            <person name="Krizsan K."/>
            <person name="Balestrini R."/>
            <person name="Da Silva C."/>
            <person name="Montanini B."/>
            <person name="Hainaut M."/>
            <person name="Levati E."/>
            <person name="Barry K.W."/>
            <person name="Belfiori B."/>
            <person name="Cichocki N."/>
            <person name="Clum A."/>
            <person name="Dockter R.B."/>
            <person name="Fauchery L."/>
            <person name="Guy J."/>
            <person name="Iotti M."/>
            <person name="Le Tacon F."/>
            <person name="Lindquist E.A."/>
            <person name="Lipzen A."/>
            <person name="Malagnac F."/>
            <person name="Mello A."/>
            <person name="Molinier V."/>
            <person name="Miyauchi S."/>
            <person name="Poulain J."/>
            <person name="Riccioni C."/>
            <person name="Rubini A."/>
            <person name="Sitrit Y."/>
            <person name="Splivallo R."/>
            <person name="Traeger S."/>
            <person name="Wang M."/>
            <person name="Zifcakova L."/>
            <person name="Wipf D."/>
            <person name="Zambonelli A."/>
            <person name="Paolocci F."/>
            <person name="Nowrousian M."/>
            <person name="Ottonello S."/>
            <person name="Baldrian P."/>
            <person name="Spatafora J.W."/>
            <person name="Henrissat B."/>
            <person name="Nagy L.G."/>
            <person name="Aury J.M."/>
            <person name="Wincker P."/>
            <person name="Grigoriev I.V."/>
            <person name="Bonfante P."/>
            <person name="Martin F.M."/>
        </authorList>
    </citation>
    <scope>NUCLEOTIDE SEQUENCE [LARGE SCALE GENOMIC DNA]</scope>
    <source>
        <strain evidence="7 8">RN42</strain>
    </source>
</reference>
<proteinExistence type="predicted"/>
<keyword evidence="4" id="KW-0539">Nucleus</keyword>
<evidence type="ECO:0000256" key="3">
    <source>
        <dbReference type="ARBA" id="ARBA00023163"/>
    </source>
</evidence>